<proteinExistence type="predicted"/>
<dbReference type="AlphaFoldDB" id="A0A2T0KFN0"/>
<dbReference type="RefSeq" id="WP_106318867.1">
    <property type="nucleotide sequence ID" value="NZ_BOMO01000031.1"/>
</dbReference>
<organism evidence="2 3">
    <name type="scientific">Actinoplanes italicus</name>
    <dbReference type="NCBI Taxonomy" id="113567"/>
    <lineage>
        <taxon>Bacteria</taxon>
        <taxon>Bacillati</taxon>
        <taxon>Actinomycetota</taxon>
        <taxon>Actinomycetes</taxon>
        <taxon>Micromonosporales</taxon>
        <taxon>Micromonosporaceae</taxon>
        <taxon>Actinoplanes</taxon>
    </lineage>
</organism>
<reference evidence="2 3" key="1">
    <citation type="submission" date="2018-03" db="EMBL/GenBank/DDBJ databases">
        <title>Genomic Encyclopedia of Archaeal and Bacterial Type Strains, Phase II (KMG-II): from individual species to whole genera.</title>
        <authorList>
            <person name="Goeker M."/>
        </authorList>
    </citation>
    <scope>NUCLEOTIDE SEQUENCE [LARGE SCALE GENOMIC DNA]</scope>
    <source>
        <strain evidence="2 3">DSM 43146</strain>
    </source>
</reference>
<feature type="transmembrane region" description="Helical" evidence="1">
    <location>
        <begin position="68"/>
        <end position="88"/>
    </location>
</feature>
<comment type="caution">
    <text evidence="2">The sequence shown here is derived from an EMBL/GenBank/DDBJ whole genome shotgun (WGS) entry which is preliminary data.</text>
</comment>
<dbReference type="EMBL" id="PVMZ01000005">
    <property type="protein sequence ID" value="PRX22186.1"/>
    <property type="molecule type" value="Genomic_DNA"/>
</dbReference>
<feature type="transmembrane region" description="Helical" evidence="1">
    <location>
        <begin position="172"/>
        <end position="190"/>
    </location>
</feature>
<protein>
    <submittedName>
        <fullName evidence="2">Uncharacterized protein</fullName>
    </submittedName>
</protein>
<keyword evidence="1" id="KW-1133">Transmembrane helix</keyword>
<keyword evidence="1" id="KW-0812">Transmembrane</keyword>
<sequence>MRPRSDLLIAPVYLLIFLLCAALVVPAATTWVRSDVDAVVGTLLLSGQCLLVYYVARLTERPPRVVPIVAACVLNGLVMAFVGIAVPLQVLAADGEQIKATVAVVYDGSSNDPVYDLTADGIPLEGRLGAWPGGGSGEVGDEVLVVQDPDGTADPRLPDELAQAQKDNPAPLIPPALGIVALLCLAAVWPSRRRAASAAKTRVSTSRF</sequence>
<dbReference type="OrthoDB" id="3294234at2"/>
<gene>
    <name evidence="2" type="ORF">CLV67_105363</name>
</gene>
<feature type="transmembrane region" description="Helical" evidence="1">
    <location>
        <begin position="12"/>
        <end position="32"/>
    </location>
</feature>
<name>A0A2T0KFN0_9ACTN</name>
<evidence type="ECO:0000313" key="3">
    <source>
        <dbReference type="Proteomes" id="UP000239415"/>
    </source>
</evidence>
<evidence type="ECO:0000313" key="2">
    <source>
        <dbReference type="EMBL" id="PRX22186.1"/>
    </source>
</evidence>
<dbReference type="Proteomes" id="UP000239415">
    <property type="component" value="Unassembled WGS sequence"/>
</dbReference>
<keyword evidence="3" id="KW-1185">Reference proteome</keyword>
<feature type="transmembrane region" description="Helical" evidence="1">
    <location>
        <begin position="38"/>
        <end position="56"/>
    </location>
</feature>
<evidence type="ECO:0000256" key="1">
    <source>
        <dbReference type="SAM" id="Phobius"/>
    </source>
</evidence>
<keyword evidence="1" id="KW-0472">Membrane</keyword>
<accession>A0A2T0KFN0</accession>